<evidence type="ECO:0000256" key="1">
    <source>
        <dbReference type="SAM" id="Coils"/>
    </source>
</evidence>
<evidence type="ECO:0000256" key="2">
    <source>
        <dbReference type="SAM" id="SignalP"/>
    </source>
</evidence>
<accession>A0ABU9VWJ6</accession>
<feature type="coiled-coil region" evidence="1">
    <location>
        <begin position="48"/>
        <end position="82"/>
    </location>
</feature>
<keyword evidence="4" id="KW-1185">Reference proteome</keyword>
<feature type="signal peptide" evidence="2">
    <location>
        <begin position="1"/>
        <end position="29"/>
    </location>
</feature>
<dbReference type="PROSITE" id="PS51257">
    <property type="entry name" value="PROKAR_LIPOPROTEIN"/>
    <property type="match status" value="1"/>
</dbReference>
<name>A0ABU9VWJ6_9CLOT</name>
<evidence type="ECO:0000313" key="4">
    <source>
        <dbReference type="Proteomes" id="UP001407405"/>
    </source>
</evidence>
<sequence length="248" mass="27608">MRKIHPFTSLLLLLLAALLLLAGCTPTPADTPNDASHDVETAALQATIDEQDILITALREEKERLDNQLSSLENQLNQTGSTPESLLITALTLVDLIAEQDFEAVALYVDPDEGVRFSPYGYVDVSEDLVFLPQELGTLLQDSTIYTWGGFDGSGHPIDQTFAQYYDRFIYDQDFANPHLIGNNTIVGTGNSLINLDEAYPAAEFVEFHFTGFDPDYGGIDWCSLRLVLEEQHGSWILRGIVHDQWTI</sequence>
<protein>
    <submittedName>
        <fullName evidence="3">Uncharacterized protein</fullName>
    </submittedName>
</protein>
<reference evidence="3 4" key="1">
    <citation type="submission" date="2024-04" db="EMBL/GenBank/DDBJ databases">
        <title>Genome sequencing and metabolic network reconstruction of aminoacids and betaine degradation by Anoxynatronum sibiricum.</title>
        <authorList>
            <person name="Detkova E.N."/>
            <person name="Boltjanskaja Y.V."/>
            <person name="Mardanov A.V."/>
            <person name="Kevbrin V."/>
        </authorList>
    </citation>
    <scope>NUCLEOTIDE SEQUENCE [LARGE SCALE GENOMIC DNA]</scope>
    <source>
        <strain evidence="3 4">Z-7981</strain>
    </source>
</reference>
<evidence type="ECO:0000313" key="3">
    <source>
        <dbReference type="EMBL" id="MEN1761540.1"/>
    </source>
</evidence>
<organism evidence="3 4">
    <name type="scientific">Anoxynatronum sibiricum</name>
    <dbReference type="NCBI Taxonomy" id="210623"/>
    <lineage>
        <taxon>Bacteria</taxon>
        <taxon>Bacillati</taxon>
        <taxon>Bacillota</taxon>
        <taxon>Clostridia</taxon>
        <taxon>Eubacteriales</taxon>
        <taxon>Clostridiaceae</taxon>
        <taxon>Anoxynatronum</taxon>
    </lineage>
</organism>
<keyword evidence="1" id="KW-0175">Coiled coil</keyword>
<proteinExistence type="predicted"/>
<gene>
    <name evidence="3" type="ORF">AAIG11_13710</name>
</gene>
<dbReference type="Proteomes" id="UP001407405">
    <property type="component" value="Unassembled WGS sequence"/>
</dbReference>
<feature type="chain" id="PRO_5045098867" evidence="2">
    <location>
        <begin position="30"/>
        <end position="248"/>
    </location>
</feature>
<dbReference type="EMBL" id="JBCITM010000017">
    <property type="protein sequence ID" value="MEN1761540.1"/>
    <property type="molecule type" value="Genomic_DNA"/>
</dbReference>
<comment type="caution">
    <text evidence="3">The sequence shown here is derived from an EMBL/GenBank/DDBJ whole genome shotgun (WGS) entry which is preliminary data.</text>
</comment>
<keyword evidence="2" id="KW-0732">Signal</keyword>
<dbReference type="RefSeq" id="WP_343186826.1">
    <property type="nucleotide sequence ID" value="NZ_JBCITM010000017.1"/>
</dbReference>